<evidence type="ECO:0000256" key="2">
    <source>
        <dbReference type="ARBA" id="ARBA00022527"/>
    </source>
</evidence>
<evidence type="ECO:0000256" key="8">
    <source>
        <dbReference type="SAM" id="MobiDB-lite"/>
    </source>
</evidence>
<dbReference type="Gene3D" id="1.10.510.10">
    <property type="entry name" value="Transferase(Phosphotransferase) domain 1"/>
    <property type="match status" value="1"/>
</dbReference>
<dbReference type="Gene3D" id="3.30.200.20">
    <property type="entry name" value="Phosphorylase Kinase, domain 1"/>
    <property type="match status" value="1"/>
</dbReference>
<dbReference type="CDD" id="cd14014">
    <property type="entry name" value="STKc_PknB_like"/>
    <property type="match status" value="1"/>
</dbReference>
<dbReference type="InterPro" id="IPR008271">
    <property type="entry name" value="Ser/Thr_kinase_AS"/>
</dbReference>
<dbReference type="GO" id="GO:0005524">
    <property type="term" value="F:ATP binding"/>
    <property type="evidence" value="ECO:0007669"/>
    <property type="project" value="UniProtKB-UniRule"/>
</dbReference>
<dbReference type="GO" id="GO:0004674">
    <property type="term" value="F:protein serine/threonine kinase activity"/>
    <property type="evidence" value="ECO:0007669"/>
    <property type="project" value="UniProtKB-KW"/>
</dbReference>
<dbReference type="Proteomes" id="UP000469185">
    <property type="component" value="Unassembled WGS sequence"/>
</dbReference>
<dbReference type="FunFam" id="1.10.510.10:FF:000021">
    <property type="entry name" value="Serine/threonine protein kinase"/>
    <property type="match status" value="1"/>
</dbReference>
<evidence type="ECO:0000256" key="3">
    <source>
        <dbReference type="ARBA" id="ARBA00022679"/>
    </source>
</evidence>
<feature type="compositionally biased region" description="Low complexity" evidence="8">
    <location>
        <begin position="303"/>
        <end position="321"/>
    </location>
</feature>
<dbReference type="SUPFAM" id="SSF56112">
    <property type="entry name" value="Protein kinase-like (PK-like)"/>
    <property type="match status" value="1"/>
</dbReference>
<name>A0A6N9YHD6_9ACTN</name>
<evidence type="ECO:0000256" key="7">
    <source>
        <dbReference type="PROSITE-ProRule" id="PRU10141"/>
    </source>
</evidence>
<feature type="compositionally biased region" description="Acidic residues" evidence="8">
    <location>
        <begin position="379"/>
        <end position="399"/>
    </location>
</feature>
<evidence type="ECO:0000259" key="10">
    <source>
        <dbReference type="PROSITE" id="PS50011"/>
    </source>
</evidence>
<dbReference type="EC" id="2.7.11.1" evidence="1"/>
<dbReference type="PANTHER" id="PTHR43289">
    <property type="entry name" value="MITOGEN-ACTIVATED PROTEIN KINASE KINASE KINASE 20-RELATED"/>
    <property type="match status" value="1"/>
</dbReference>
<keyword evidence="2 11" id="KW-0723">Serine/threonine-protein kinase</keyword>
<keyword evidence="6 7" id="KW-0067">ATP-binding</keyword>
<reference evidence="11 12" key="1">
    <citation type="submission" date="2020-02" db="EMBL/GenBank/DDBJ databases">
        <authorList>
            <person name="Li X.-J."/>
            <person name="Feng X.-M."/>
        </authorList>
    </citation>
    <scope>NUCLEOTIDE SEQUENCE [LARGE SCALE GENOMIC DNA]</scope>
    <source>
        <strain evidence="11 12">CGMCC 4.7225</strain>
    </source>
</reference>
<feature type="region of interest" description="Disordered" evidence="8">
    <location>
        <begin position="268"/>
        <end position="327"/>
    </location>
</feature>
<dbReference type="SMART" id="SM00220">
    <property type="entry name" value="S_TKc"/>
    <property type="match status" value="1"/>
</dbReference>
<organism evidence="11 12">
    <name type="scientific">Phytoactinopolyspora alkaliphila</name>
    <dbReference type="NCBI Taxonomy" id="1783498"/>
    <lineage>
        <taxon>Bacteria</taxon>
        <taxon>Bacillati</taxon>
        <taxon>Actinomycetota</taxon>
        <taxon>Actinomycetes</taxon>
        <taxon>Jiangellales</taxon>
        <taxon>Jiangellaceae</taxon>
        <taxon>Phytoactinopolyspora</taxon>
    </lineage>
</organism>
<dbReference type="EMBL" id="JAAGOB010000002">
    <property type="protein sequence ID" value="NED94340.1"/>
    <property type="molecule type" value="Genomic_DNA"/>
</dbReference>
<evidence type="ECO:0000256" key="6">
    <source>
        <dbReference type="ARBA" id="ARBA00022840"/>
    </source>
</evidence>
<keyword evidence="9" id="KW-1133">Transmembrane helix</keyword>
<dbReference type="RefSeq" id="WP_163816091.1">
    <property type="nucleotide sequence ID" value="NZ_JAAGOB010000002.1"/>
</dbReference>
<dbReference type="PROSITE" id="PS50011">
    <property type="entry name" value="PROTEIN_KINASE_DOM"/>
    <property type="match status" value="1"/>
</dbReference>
<protein>
    <recommendedName>
        <fullName evidence="1">non-specific serine/threonine protein kinase</fullName>
        <ecNumber evidence="1">2.7.11.1</ecNumber>
    </recommendedName>
</protein>
<keyword evidence="3" id="KW-0808">Transferase</keyword>
<keyword evidence="9" id="KW-0472">Membrane</keyword>
<evidence type="ECO:0000256" key="5">
    <source>
        <dbReference type="ARBA" id="ARBA00022777"/>
    </source>
</evidence>
<evidence type="ECO:0000313" key="12">
    <source>
        <dbReference type="Proteomes" id="UP000469185"/>
    </source>
</evidence>
<dbReference type="PANTHER" id="PTHR43289:SF34">
    <property type="entry name" value="SERINE_THREONINE-PROTEIN KINASE YBDM-RELATED"/>
    <property type="match status" value="1"/>
</dbReference>
<keyword evidence="9" id="KW-0812">Transmembrane</keyword>
<evidence type="ECO:0000256" key="1">
    <source>
        <dbReference type="ARBA" id="ARBA00012513"/>
    </source>
</evidence>
<dbReference type="PROSITE" id="PS00108">
    <property type="entry name" value="PROTEIN_KINASE_ST"/>
    <property type="match status" value="1"/>
</dbReference>
<dbReference type="PROSITE" id="PS00107">
    <property type="entry name" value="PROTEIN_KINASE_ATP"/>
    <property type="match status" value="1"/>
</dbReference>
<proteinExistence type="predicted"/>
<keyword evidence="4 7" id="KW-0547">Nucleotide-binding</keyword>
<gene>
    <name evidence="11" type="ORF">G1H11_03340</name>
</gene>
<feature type="domain" description="Protein kinase" evidence="10">
    <location>
        <begin position="8"/>
        <end position="270"/>
    </location>
</feature>
<sequence length="582" mass="62378">MTVLSGRYELGEPLGSGGMARVVSAYDRVLQRDVAVKLIHDAFAFDPSSRERMLREARAAAGLHHPHTVAVFDVGEADGRPFIVMELVKGPTLADRLRTDGRLPRSETLAVADAVLSALHAAHERGLVHRDVKPSNILLPTAGGVKLADFGIAKALTEGSSGLTGTGQLLGTPRYLTPEQVAGHPATPASDLYSLAVVLYECLTGDPPFRADTPIAEALAHQRQPVPRVSDVVTDVPPAVAAAVERAMAKDPQDRYPSAAAMRAALHQRPNEYPPPPPPETMASISAPQNSAVTPAQTTRVLPAAQSSVDAPPDPPSSARATTDRERSRHRLARRLWALGLVAGIAAAIVVVALVVSNGDDPDDLAAPREADGMSAEDNSPDDPGQDDESEESSDENDDDRTARDDDAGDDPGDEAAGWPEHLEGLIAALDADGAAAGQKGEDLAKALREKIQQEGREGKRTEEARKLIMETSSWLMDGEIDTAAGQAAIVALTPHVGPQDDRLTPVRELFVDVAVARRDWGEKGDSLLSELDEVLKAENPRKRTQKAAELRRELAEWIDDDEIDRERGERARQTLRPLSSR</sequence>
<comment type="caution">
    <text evidence="11">The sequence shown here is derived from an EMBL/GenBank/DDBJ whole genome shotgun (WGS) entry which is preliminary data.</text>
</comment>
<feature type="compositionally biased region" description="Polar residues" evidence="8">
    <location>
        <begin position="283"/>
        <end position="300"/>
    </location>
</feature>
<keyword evidence="5 11" id="KW-0418">Kinase</keyword>
<dbReference type="InterPro" id="IPR011009">
    <property type="entry name" value="Kinase-like_dom_sf"/>
</dbReference>
<keyword evidence="12" id="KW-1185">Reference proteome</keyword>
<dbReference type="InterPro" id="IPR017441">
    <property type="entry name" value="Protein_kinase_ATP_BS"/>
</dbReference>
<feature type="region of interest" description="Disordered" evidence="8">
    <location>
        <begin position="363"/>
        <end position="419"/>
    </location>
</feature>
<accession>A0A6N9YHD6</accession>
<evidence type="ECO:0000256" key="9">
    <source>
        <dbReference type="SAM" id="Phobius"/>
    </source>
</evidence>
<dbReference type="Pfam" id="PF00069">
    <property type="entry name" value="Pkinase"/>
    <property type="match status" value="1"/>
</dbReference>
<feature type="transmembrane region" description="Helical" evidence="9">
    <location>
        <begin position="336"/>
        <end position="356"/>
    </location>
</feature>
<evidence type="ECO:0000313" key="11">
    <source>
        <dbReference type="EMBL" id="NED94340.1"/>
    </source>
</evidence>
<dbReference type="InterPro" id="IPR000719">
    <property type="entry name" value="Prot_kinase_dom"/>
</dbReference>
<dbReference type="AlphaFoldDB" id="A0A6N9YHD6"/>
<feature type="binding site" evidence="7">
    <location>
        <position position="37"/>
    </location>
    <ligand>
        <name>ATP</name>
        <dbReference type="ChEBI" id="CHEBI:30616"/>
    </ligand>
</feature>
<evidence type="ECO:0000256" key="4">
    <source>
        <dbReference type="ARBA" id="ARBA00022741"/>
    </source>
</evidence>